<evidence type="ECO:0000256" key="1">
    <source>
        <dbReference type="ARBA" id="ARBA00000885"/>
    </source>
</evidence>
<organism evidence="9 10">
    <name type="scientific">Astrephomene gubernaculifera</name>
    <dbReference type="NCBI Taxonomy" id="47775"/>
    <lineage>
        <taxon>Eukaryota</taxon>
        <taxon>Viridiplantae</taxon>
        <taxon>Chlorophyta</taxon>
        <taxon>core chlorophytes</taxon>
        <taxon>Chlorophyceae</taxon>
        <taxon>CS clade</taxon>
        <taxon>Chlamydomonadales</taxon>
        <taxon>Astrephomenaceae</taxon>
        <taxon>Astrephomene</taxon>
    </lineage>
</organism>
<evidence type="ECO:0000259" key="8">
    <source>
        <dbReference type="PROSITE" id="PS50237"/>
    </source>
</evidence>
<dbReference type="AlphaFoldDB" id="A0AAD3E0Y5"/>
<dbReference type="CDD" id="cd00078">
    <property type="entry name" value="HECTc"/>
    <property type="match status" value="1"/>
</dbReference>
<dbReference type="InterPro" id="IPR000569">
    <property type="entry name" value="HECT_dom"/>
</dbReference>
<dbReference type="GO" id="GO:0061630">
    <property type="term" value="F:ubiquitin protein ligase activity"/>
    <property type="evidence" value="ECO:0007669"/>
    <property type="project" value="UniProtKB-EC"/>
</dbReference>
<keyword evidence="5 7" id="KW-0833">Ubl conjugation pathway</keyword>
<comment type="catalytic activity">
    <reaction evidence="1">
        <text>S-ubiquitinyl-[E2 ubiquitin-conjugating enzyme]-L-cysteine + [acceptor protein]-L-lysine = [E2 ubiquitin-conjugating enzyme]-L-cysteine + N(6)-ubiquitinyl-[acceptor protein]-L-lysine.</text>
        <dbReference type="EC" id="2.3.2.26"/>
    </reaction>
</comment>
<dbReference type="FunFam" id="3.30.2160.10:FF:000001">
    <property type="entry name" value="E3 ubiquitin-protein ligase NEDD4-like"/>
    <property type="match status" value="1"/>
</dbReference>
<dbReference type="InterPro" id="IPR035983">
    <property type="entry name" value="Hect_E3_ubiquitin_ligase"/>
</dbReference>
<feature type="non-terminal residue" evidence="9">
    <location>
        <position position="1"/>
    </location>
</feature>
<dbReference type="GO" id="GO:0005737">
    <property type="term" value="C:cytoplasm"/>
    <property type="evidence" value="ECO:0007669"/>
    <property type="project" value="TreeGrafter"/>
</dbReference>
<evidence type="ECO:0000256" key="4">
    <source>
        <dbReference type="ARBA" id="ARBA00022679"/>
    </source>
</evidence>
<keyword evidence="10" id="KW-1185">Reference proteome</keyword>
<dbReference type="PANTHER" id="PTHR11254:SF67">
    <property type="entry name" value="E3 UBIQUITIN-PROTEIN LIGASE HUWE1"/>
    <property type="match status" value="1"/>
</dbReference>
<evidence type="ECO:0000256" key="5">
    <source>
        <dbReference type="ARBA" id="ARBA00022786"/>
    </source>
</evidence>
<dbReference type="Gene3D" id="3.30.2410.10">
    <property type="entry name" value="Hect, E3 ligase catalytic domain"/>
    <property type="match status" value="1"/>
</dbReference>
<dbReference type="SUPFAM" id="SSF56204">
    <property type="entry name" value="Hect, E3 ligase catalytic domain"/>
    <property type="match status" value="1"/>
</dbReference>
<dbReference type="SMART" id="SM00119">
    <property type="entry name" value="HECTc"/>
    <property type="match status" value="1"/>
</dbReference>
<dbReference type="EC" id="2.3.2.26" evidence="3"/>
<dbReference type="Pfam" id="PF00632">
    <property type="entry name" value="HECT"/>
    <property type="match status" value="1"/>
</dbReference>
<dbReference type="GO" id="GO:0006511">
    <property type="term" value="P:ubiquitin-dependent protein catabolic process"/>
    <property type="evidence" value="ECO:0007669"/>
    <property type="project" value="TreeGrafter"/>
</dbReference>
<gene>
    <name evidence="9" type="ORF">Agub_g13172</name>
</gene>
<evidence type="ECO:0000256" key="6">
    <source>
        <dbReference type="ARBA" id="ARBA00034494"/>
    </source>
</evidence>
<dbReference type="Gene3D" id="3.30.2160.10">
    <property type="entry name" value="Hect, E3 ligase catalytic domain"/>
    <property type="match status" value="1"/>
</dbReference>
<name>A0AAD3E0Y5_9CHLO</name>
<feature type="active site" description="Glycyl thioester intermediate" evidence="7">
    <location>
        <position position="354"/>
    </location>
</feature>
<keyword evidence="4" id="KW-0808">Transferase</keyword>
<dbReference type="GO" id="GO:0000209">
    <property type="term" value="P:protein polyubiquitination"/>
    <property type="evidence" value="ECO:0007669"/>
    <property type="project" value="TreeGrafter"/>
</dbReference>
<dbReference type="PANTHER" id="PTHR11254">
    <property type="entry name" value="HECT DOMAIN UBIQUITIN-PROTEIN LIGASE"/>
    <property type="match status" value="1"/>
</dbReference>
<dbReference type="FunFam" id="3.30.2410.10:FF:000010">
    <property type="entry name" value="E3 ubiquitin-protein ligase UPL1"/>
    <property type="match status" value="1"/>
</dbReference>
<dbReference type="InterPro" id="IPR050409">
    <property type="entry name" value="E3_ubiq-protein_ligase"/>
</dbReference>
<proteinExistence type="inferred from homology"/>
<comment type="pathway">
    <text evidence="2">Protein modification; protein ubiquitination.</text>
</comment>
<evidence type="ECO:0000256" key="2">
    <source>
        <dbReference type="ARBA" id="ARBA00004906"/>
    </source>
</evidence>
<evidence type="ECO:0000313" key="9">
    <source>
        <dbReference type="EMBL" id="GFR50882.1"/>
    </source>
</evidence>
<sequence>LIDFDNKRSWFRTKVRSTDSDRTYGSLRLAVRREHVFEDSFYQLRGRPAEEMKLKLNVTFQGEEGIDAGGVTREWYQVMAREMFNPNLALFVTVPDGGSTFQPNPNSHVQNDRGISHLDYFRFVGRVVGKALYDGQLIDAYFTRSFYKHLLGSPLTHVDLEAVDPEYYKALAWMLSNDITDVLDLTFTAETDFFGRKETVELVPGGKDLRVTETNKREYVNLVARHRMTTSIKAQISAFLEGFWQLVPRHLIAIFNDHELELLISGLPDIDLDDLRAHTEYSGYSATSPVIRWFWEAVGDMDKQERAQLVQFVTGTSKVPLEGFKALQGISGPQKFQIHKAYGDGSRLPSAHTCFNQLDLPEYDSKEQLVERLKVAIHEGSVGFGFG</sequence>
<comment type="similarity">
    <text evidence="6">Belongs to the UPL family. TOM1/PTR1 subfamily.</text>
</comment>
<dbReference type="EMBL" id="BMAR01000042">
    <property type="protein sequence ID" value="GFR50882.1"/>
    <property type="molecule type" value="Genomic_DNA"/>
</dbReference>
<feature type="domain" description="HECT" evidence="8">
    <location>
        <begin position="47"/>
        <end position="387"/>
    </location>
</feature>
<protein>
    <recommendedName>
        <fullName evidence="3">HECT-type E3 ubiquitin transferase</fullName>
        <ecNumber evidence="3">2.3.2.26</ecNumber>
    </recommendedName>
</protein>
<comment type="caution">
    <text evidence="9">The sequence shown here is derived from an EMBL/GenBank/DDBJ whole genome shotgun (WGS) entry which is preliminary data.</text>
</comment>
<dbReference type="FunFam" id="3.90.1750.10:FF:000003">
    <property type="entry name" value="E3 ubiquitin-protein ligase UPL1"/>
    <property type="match status" value="1"/>
</dbReference>
<evidence type="ECO:0000256" key="3">
    <source>
        <dbReference type="ARBA" id="ARBA00012485"/>
    </source>
</evidence>
<dbReference type="PROSITE" id="PS50237">
    <property type="entry name" value="HECT"/>
    <property type="match status" value="1"/>
</dbReference>
<reference evidence="9 10" key="1">
    <citation type="journal article" date="2021" name="Sci. Rep.">
        <title>Genome sequencing of the multicellular alga Astrephomene provides insights into convergent evolution of germ-soma differentiation.</title>
        <authorList>
            <person name="Yamashita S."/>
            <person name="Yamamoto K."/>
            <person name="Matsuzaki R."/>
            <person name="Suzuki S."/>
            <person name="Yamaguchi H."/>
            <person name="Hirooka S."/>
            <person name="Minakuchi Y."/>
            <person name="Miyagishima S."/>
            <person name="Kawachi M."/>
            <person name="Toyoda A."/>
            <person name="Nozaki H."/>
        </authorList>
    </citation>
    <scope>NUCLEOTIDE SEQUENCE [LARGE SCALE GENOMIC DNA]</scope>
    <source>
        <strain evidence="9 10">NIES-4017</strain>
    </source>
</reference>
<dbReference type="Proteomes" id="UP001054857">
    <property type="component" value="Unassembled WGS sequence"/>
</dbReference>
<evidence type="ECO:0000313" key="10">
    <source>
        <dbReference type="Proteomes" id="UP001054857"/>
    </source>
</evidence>
<dbReference type="Gene3D" id="3.90.1750.10">
    <property type="entry name" value="Hect, E3 ligase catalytic domains"/>
    <property type="match status" value="1"/>
</dbReference>
<evidence type="ECO:0000256" key="7">
    <source>
        <dbReference type="PROSITE-ProRule" id="PRU00104"/>
    </source>
</evidence>
<accession>A0AAD3E0Y5</accession>